<dbReference type="PRINTS" id="PR00598">
    <property type="entry name" value="HTHMARR"/>
</dbReference>
<dbReference type="GO" id="GO:0006950">
    <property type="term" value="P:response to stress"/>
    <property type="evidence" value="ECO:0007669"/>
    <property type="project" value="TreeGrafter"/>
</dbReference>
<dbReference type="GO" id="GO:0003677">
    <property type="term" value="F:DNA binding"/>
    <property type="evidence" value="ECO:0007669"/>
    <property type="project" value="UniProtKB-KW"/>
</dbReference>
<name>A0A6N2VK13_9FIRM</name>
<reference evidence="4" key="1">
    <citation type="submission" date="2019-11" db="EMBL/GenBank/DDBJ databases">
        <authorList>
            <person name="Feng L."/>
        </authorList>
    </citation>
    <scope>NUCLEOTIDE SEQUENCE</scope>
    <source>
        <strain evidence="4">AcaccaeLFYP115</strain>
    </source>
</reference>
<keyword evidence="1" id="KW-0805">Transcription regulation</keyword>
<dbReference type="InterPro" id="IPR023187">
    <property type="entry name" value="Tscrpt_reg_MarR-type_CS"/>
</dbReference>
<evidence type="ECO:0000313" key="4">
    <source>
        <dbReference type="EMBL" id="VYT29893.1"/>
    </source>
</evidence>
<accession>A0A6N2VK13</accession>
<dbReference type="PROSITE" id="PS01117">
    <property type="entry name" value="HTH_MARR_1"/>
    <property type="match status" value="1"/>
</dbReference>
<keyword evidence="2" id="KW-0238">DNA-binding</keyword>
<dbReference type="InterPro" id="IPR036388">
    <property type="entry name" value="WH-like_DNA-bd_sf"/>
</dbReference>
<dbReference type="PANTHER" id="PTHR33164:SF43">
    <property type="entry name" value="HTH-TYPE TRANSCRIPTIONAL REPRESSOR YETL"/>
    <property type="match status" value="1"/>
</dbReference>
<dbReference type="InterPro" id="IPR039422">
    <property type="entry name" value="MarR/SlyA-like"/>
</dbReference>
<evidence type="ECO:0000256" key="3">
    <source>
        <dbReference type="ARBA" id="ARBA00023163"/>
    </source>
</evidence>
<keyword evidence="3" id="KW-0804">Transcription</keyword>
<dbReference type="InterPro" id="IPR000835">
    <property type="entry name" value="HTH_MarR-typ"/>
</dbReference>
<evidence type="ECO:0000256" key="2">
    <source>
        <dbReference type="ARBA" id="ARBA00023125"/>
    </source>
</evidence>
<dbReference type="PANTHER" id="PTHR33164">
    <property type="entry name" value="TRANSCRIPTIONAL REGULATOR, MARR FAMILY"/>
    <property type="match status" value="1"/>
</dbReference>
<proteinExistence type="predicted"/>
<dbReference type="GO" id="GO:0003700">
    <property type="term" value="F:DNA-binding transcription factor activity"/>
    <property type="evidence" value="ECO:0007669"/>
    <property type="project" value="InterPro"/>
</dbReference>
<dbReference type="RefSeq" id="WP_006567502.1">
    <property type="nucleotide sequence ID" value="NZ_BAABRZ010000002.1"/>
</dbReference>
<dbReference type="EMBL" id="CACRSQ010000007">
    <property type="protein sequence ID" value="VYT29893.1"/>
    <property type="molecule type" value="Genomic_DNA"/>
</dbReference>
<dbReference type="GeneID" id="69469692"/>
<dbReference type="Gene3D" id="1.10.10.10">
    <property type="entry name" value="Winged helix-like DNA-binding domain superfamily/Winged helix DNA-binding domain"/>
    <property type="match status" value="1"/>
</dbReference>
<evidence type="ECO:0000256" key="1">
    <source>
        <dbReference type="ARBA" id="ARBA00023015"/>
    </source>
</evidence>
<dbReference type="PROSITE" id="PS50995">
    <property type="entry name" value="HTH_MARR_2"/>
    <property type="match status" value="1"/>
</dbReference>
<protein>
    <submittedName>
        <fullName evidence="4">Organic hydroperoxide resistance transcriptional regulator</fullName>
    </submittedName>
</protein>
<dbReference type="AlphaFoldDB" id="A0A6N2VK13"/>
<dbReference type="SUPFAM" id="SSF46785">
    <property type="entry name" value="Winged helix' DNA-binding domain"/>
    <property type="match status" value="1"/>
</dbReference>
<gene>
    <name evidence="4" type="primary">ohrR_2</name>
    <name evidence="4" type="ORF">ACLFYP115_02547</name>
</gene>
<sequence>MNQEREIGARFKHIHDKFTQHMNQKLRCLNVTYSQMELLLYLAEHQNRKITQKDIGEFMRVKHSTVIGILRRLETKGFLYCVVDEENKRCRNVILTQKGLDLKSEMEVHLREEEMRIRKALSEEESQRLCELLGKVLESLE</sequence>
<dbReference type="InterPro" id="IPR036390">
    <property type="entry name" value="WH_DNA-bd_sf"/>
</dbReference>
<dbReference type="Pfam" id="PF01047">
    <property type="entry name" value="MarR"/>
    <property type="match status" value="1"/>
</dbReference>
<dbReference type="SMART" id="SM00347">
    <property type="entry name" value="HTH_MARR"/>
    <property type="match status" value="1"/>
</dbReference>
<organism evidence="4">
    <name type="scientific">Anaerostipes caccae</name>
    <dbReference type="NCBI Taxonomy" id="105841"/>
    <lineage>
        <taxon>Bacteria</taxon>
        <taxon>Bacillati</taxon>
        <taxon>Bacillota</taxon>
        <taxon>Clostridia</taxon>
        <taxon>Lachnospirales</taxon>
        <taxon>Lachnospiraceae</taxon>
        <taxon>Anaerostipes</taxon>
    </lineage>
</organism>